<keyword evidence="3" id="KW-1185">Reference proteome</keyword>
<accession>A0AAW2GD88</accession>
<proteinExistence type="predicted"/>
<protein>
    <submittedName>
        <fullName evidence="2">Uncharacterized protein</fullName>
    </submittedName>
</protein>
<reference evidence="2 3" key="1">
    <citation type="submission" date="2023-03" db="EMBL/GenBank/DDBJ databases">
        <title>High recombination rates correlate with genetic variation in Cardiocondyla obscurior ants.</title>
        <authorList>
            <person name="Errbii M."/>
        </authorList>
    </citation>
    <scope>NUCLEOTIDE SEQUENCE [LARGE SCALE GENOMIC DNA]</scope>
    <source>
        <strain evidence="2">Alpha-2009</strain>
        <tissue evidence="2">Whole body</tissue>
    </source>
</reference>
<comment type="caution">
    <text evidence="2">The sequence shown here is derived from an EMBL/GenBank/DDBJ whole genome shotgun (WGS) entry which is preliminary data.</text>
</comment>
<name>A0AAW2GD88_9HYME</name>
<feature type="region of interest" description="Disordered" evidence="1">
    <location>
        <begin position="54"/>
        <end position="74"/>
    </location>
</feature>
<dbReference type="EMBL" id="JADYXP020000004">
    <property type="protein sequence ID" value="KAL0125515.1"/>
    <property type="molecule type" value="Genomic_DNA"/>
</dbReference>
<organism evidence="2 3">
    <name type="scientific">Cardiocondyla obscurior</name>
    <dbReference type="NCBI Taxonomy" id="286306"/>
    <lineage>
        <taxon>Eukaryota</taxon>
        <taxon>Metazoa</taxon>
        <taxon>Ecdysozoa</taxon>
        <taxon>Arthropoda</taxon>
        <taxon>Hexapoda</taxon>
        <taxon>Insecta</taxon>
        <taxon>Pterygota</taxon>
        <taxon>Neoptera</taxon>
        <taxon>Endopterygota</taxon>
        <taxon>Hymenoptera</taxon>
        <taxon>Apocrita</taxon>
        <taxon>Aculeata</taxon>
        <taxon>Formicoidea</taxon>
        <taxon>Formicidae</taxon>
        <taxon>Myrmicinae</taxon>
        <taxon>Cardiocondyla</taxon>
    </lineage>
</organism>
<dbReference type="AlphaFoldDB" id="A0AAW2GD88"/>
<dbReference type="Proteomes" id="UP001430953">
    <property type="component" value="Unassembled WGS sequence"/>
</dbReference>
<evidence type="ECO:0000313" key="2">
    <source>
        <dbReference type="EMBL" id="KAL0125515.1"/>
    </source>
</evidence>
<evidence type="ECO:0000313" key="3">
    <source>
        <dbReference type="Proteomes" id="UP001430953"/>
    </source>
</evidence>
<evidence type="ECO:0000256" key="1">
    <source>
        <dbReference type="SAM" id="MobiDB-lite"/>
    </source>
</evidence>
<gene>
    <name evidence="2" type="ORF">PUN28_004551</name>
</gene>
<sequence length="74" mass="8769">MIVITTDKDENEMELYVCSLPRQVPIYLHRPGRHVLRICRNACIYTGTHKARARAHVTQKTNRQRKKKVKKKLK</sequence>